<evidence type="ECO:0008006" key="2">
    <source>
        <dbReference type="Google" id="ProtNLM"/>
    </source>
</evidence>
<dbReference type="AlphaFoldDB" id="A0A0F9Y2A8"/>
<protein>
    <recommendedName>
        <fullName evidence="2">Type VI secretion protein, VC_A0114 family</fullName>
    </recommendedName>
</protein>
<accession>A0A0F9Y2A8</accession>
<sequence>MTTQKVVWQEGMLLRPQHFQQSDRYYDNQLKARTQRLDIYPWGFFNLEIDRQFLNMGKLVVSHASGVLPDGSLFDLGAERDPLALDIPANTSSTAVYLALPLVTGNHVETRRLEQKDVLARFIAFDAEVADSNAGDSSSSQVSCGLPDFRLLLGEQESDHAYVKLKLCEVLDTTPDGVISLDPEFIPTYVHFQASSFLQSCIKETISMLAHRGDILAERVRATGKVGSAEVGDFMMLQLINRYEPVLRHYMGVEQIHPEQIYRELLGLLGELSTFASETKRPRLDSRYQHNDQGLSFRKLLDAIRQVLSMVLEQHAVELPLQQRQYGIQVSPLHDHKLLGSASFVLAAQAQCDSEELRKRLPAHLKIGPVERIRQLVNLHLPGIKVKPLPVAPRQIPFHAGKTYFALELSSEELAQLEHSGGFAFHVSGEFSGLELKFWAIRNQ</sequence>
<reference evidence="1" key="1">
    <citation type="journal article" date="2015" name="Nature">
        <title>Complex archaea that bridge the gap between prokaryotes and eukaryotes.</title>
        <authorList>
            <person name="Spang A."/>
            <person name="Saw J.H."/>
            <person name="Jorgensen S.L."/>
            <person name="Zaremba-Niedzwiedzka K."/>
            <person name="Martijn J."/>
            <person name="Lind A.E."/>
            <person name="van Eijk R."/>
            <person name="Schleper C."/>
            <person name="Guy L."/>
            <person name="Ettema T.J."/>
        </authorList>
    </citation>
    <scope>NUCLEOTIDE SEQUENCE</scope>
</reference>
<dbReference type="PANTHER" id="PTHR35566:SF1">
    <property type="entry name" value="TYPE VI SECRETION SYSTEM BASEPLATE COMPONENT TSSK1"/>
    <property type="match status" value="1"/>
</dbReference>
<dbReference type="InterPro" id="IPR010263">
    <property type="entry name" value="T6SS_TssK"/>
</dbReference>
<evidence type="ECO:0000313" key="1">
    <source>
        <dbReference type="EMBL" id="KKN98798.1"/>
    </source>
</evidence>
<dbReference type="EMBL" id="LAZR01000050">
    <property type="protein sequence ID" value="KKN98798.1"/>
    <property type="molecule type" value="Genomic_DNA"/>
</dbReference>
<organism evidence="1">
    <name type="scientific">marine sediment metagenome</name>
    <dbReference type="NCBI Taxonomy" id="412755"/>
    <lineage>
        <taxon>unclassified sequences</taxon>
        <taxon>metagenomes</taxon>
        <taxon>ecological metagenomes</taxon>
    </lineage>
</organism>
<proteinExistence type="predicted"/>
<gene>
    <name evidence="1" type="ORF">LCGC14_0144780</name>
</gene>
<dbReference type="Pfam" id="PF05936">
    <property type="entry name" value="T6SS_VasE"/>
    <property type="match status" value="1"/>
</dbReference>
<dbReference type="PANTHER" id="PTHR35566">
    <property type="entry name" value="BLR3599 PROTEIN"/>
    <property type="match status" value="1"/>
</dbReference>
<comment type="caution">
    <text evidence="1">The sequence shown here is derived from an EMBL/GenBank/DDBJ whole genome shotgun (WGS) entry which is preliminary data.</text>
</comment>
<dbReference type="NCBIfam" id="TIGR03353">
    <property type="entry name" value="VI_chp_4"/>
    <property type="match status" value="1"/>
</dbReference>
<name>A0A0F9Y2A8_9ZZZZ</name>